<proteinExistence type="predicted"/>
<dbReference type="KEGG" id="mee:DA075_09970"/>
<reference evidence="1 2" key="1">
    <citation type="submission" date="2018-04" db="EMBL/GenBank/DDBJ databases">
        <title>Methylobacterium sp. PR1016A genome.</title>
        <authorList>
            <person name="Park W."/>
        </authorList>
    </citation>
    <scope>NUCLEOTIDE SEQUENCE [LARGE SCALE GENOMIC DNA]</scope>
    <source>
        <strain evidence="1 2">PR1016A</strain>
    </source>
</reference>
<accession>A0A2R4WI35</accession>
<evidence type="ECO:0000313" key="1">
    <source>
        <dbReference type="EMBL" id="AWB21198.1"/>
    </source>
</evidence>
<dbReference type="AlphaFoldDB" id="A0A2R4WI35"/>
<sequence length="73" mass="8276">MVHIDMSRPRRGVWIERWSGVPGFCRVNGQYQHDLLPGWSYARAEIKAELIPDLELLAERGERPTEATSGGGR</sequence>
<protein>
    <submittedName>
        <fullName evidence="1">Uncharacterized protein</fullName>
    </submittedName>
</protein>
<organism evidence="1 2">
    <name type="scientific">Methylobacterium currus</name>
    <dbReference type="NCBI Taxonomy" id="2051553"/>
    <lineage>
        <taxon>Bacteria</taxon>
        <taxon>Pseudomonadati</taxon>
        <taxon>Pseudomonadota</taxon>
        <taxon>Alphaproteobacteria</taxon>
        <taxon>Hyphomicrobiales</taxon>
        <taxon>Methylobacteriaceae</taxon>
        <taxon>Methylobacterium</taxon>
    </lineage>
</organism>
<gene>
    <name evidence="1" type="ORF">DA075_09970</name>
</gene>
<keyword evidence="2" id="KW-1185">Reference proteome</keyword>
<dbReference type="EMBL" id="CP028843">
    <property type="protein sequence ID" value="AWB21198.1"/>
    <property type="molecule type" value="Genomic_DNA"/>
</dbReference>
<evidence type="ECO:0000313" key="2">
    <source>
        <dbReference type="Proteomes" id="UP000244755"/>
    </source>
</evidence>
<name>A0A2R4WI35_9HYPH</name>
<dbReference type="Proteomes" id="UP000244755">
    <property type="component" value="Chromosome 1"/>
</dbReference>